<evidence type="ECO:0000313" key="2">
    <source>
        <dbReference type="EMBL" id="ARO16028.1"/>
    </source>
</evidence>
<keyword evidence="2" id="KW-0489">Methyltransferase</keyword>
<keyword evidence="2" id="KW-0808">Transferase</keyword>
<feature type="region of interest" description="Disordered" evidence="1">
    <location>
        <begin position="180"/>
        <end position="215"/>
    </location>
</feature>
<dbReference type="GO" id="GO:0032259">
    <property type="term" value="P:methylation"/>
    <property type="evidence" value="ECO:0007669"/>
    <property type="project" value="UniProtKB-KW"/>
</dbReference>
<evidence type="ECO:0000256" key="1">
    <source>
        <dbReference type="SAM" id="MobiDB-lite"/>
    </source>
</evidence>
<reference evidence="2 3" key="1">
    <citation type="submission" date="2017-02" db="EMBL/GenBank/DDBJ databases">
        <title>Ketogulonicigenium robustum SPU B003 Genome sequencing and assembly.</title>
        <authorList>
            <person name="Li Y."/>
            <person name="Liu L."/>
            <person name="Wang C."/>
            <person name="Zhang M."/>
            <person name="Zhang T."/>
            <person name="Zhang Y."/>
        </authorList>
    </citation>
    <scope>NUCLEOTIDE SEQUENCE [LARGE SCALE GENOMIC DNA]</scope>
    <source>
        <strain evidence="2 3">SPU_B003</strain>
        <plasmid evidence="2 3">unnamed2</plasmid>
    </source>
</reference>
<organism evidence="2 3">
    <name type="scientific">Ketogulonicigenium robustum</name>
    <dbReference type="NCBI Taxonomy" id="92947"/>
    <lineage>
        <taxon>Bacteria</taxon>
        <taxon>Pseudomonadati</taxon>
        <taxon>Pseudomonadota</taxon>
        <taxon>Alphaproteobacteria</taxon>
        <taxon>Rhodobacterales</taxon>
        <taxon>Roseobacteraceae</taxon>
        <taxon>Ketogulonicigenium</taxon>
    </lineage>
</organism>
<sequence>MAHKMGRRWIMVELGDHAKTHVAPRLQKVINGTDKGGVTEATNWRGGGGYRFFRLAPSLLQKDVWGNWVISKDYNAEMLAEAMCKHFNYVYAPSTEAYWMHGQASENAFIYVTTASLTIEQLRAISDEVGEDRSLLICCMAYEAQGESLSNLTLKKIPRVVLDRCEWGQDDYSLKINALPMAEDEPDDIEDTPAPKKSAKAKAADTPDLFGAEEN</sequence>
<feature type="compositionally biased region" description="Acidic residues" evidence="1">
    <location>
        <begin position="182"/>
        <end position="191"/>
    </location>
</feature>
<accession>A0A1W6P3E9</accession>
<dbReference type="GO" id="GO:0008168">
    <property type="term" value="F:methyltransferase activity"/>
    <property type="evidence" value="ECO:0007669"/>
    <property type="project" value="UniProtKB-KW"/>
</dbReference>
<keyword evidence="2" id="KW-0614">Plasmid</keyword>
<keyword evidence="3" id="KW-1185">Reference proteome</keyword>
<dbReference type="REBASE" id="200817">
    <property type="entry name" value="M.KroB003ORF2000009P"/>
</dbReference>
<protein>
    <submittedName>
        <fullName evidence="2">Adenine specific DNA methylase</fullName>
    </submittedName>
</protein>
<name>A0A1W6P3E9_9RHOB</name>
<proteinExistence type="predicted"/>
<dbReference type="EMBL" id="CP019939">
    <property type="protein sequence ID" value="ARO16028.1"/>
    <property type="molecule type" value="Genomic_DNA"/>
</dbReference>
<dbReference type="Proteomes" id="UP000242447">
    <property type="component" value="Plasmid unnamed2"/>
</dbReference>
<gene>
    <name evidence="2" type="ORF">BVG79_p2000009</name>
</gene>
<geneLocation type="plasmid" evidence="2">
    <name>unnamed2</name>
</geneLocation>
<dbReference type="AlphaFoldDB" id="A0A1W6P3E9"/>
<dbReference type="KEGG" id="kro:BVG79_p2000009"/>
<evidence type="ECO:0000313" key="3">
    <source>
        <dbReference type="Proteomes" id="UP000242447"/>
    </source>
</evidence>